<feature type="compositionally biased region" description="Low complexity" evidence="1">
    <location>
        <begin position="9"/>
        <end position="41"/>
    </location>
</feature>
<organism evidence="2 3">
    <name type="scientific">Musa troglodytarum</name>
    <name type="common">fe'i banana</name>
    <dbReference type="NCBI Taxonomy" id="320322"/>
    <lineage>
        <taxon>Eukaryota</taxon>
        <taxon>Viridiplantae</taxon>
        <taxon>Streptophyta</taxon>
        <taxon>Embryophyta</taxon>
        <taxon>Tracheophyta</taxon>
        <taxon>Spermatophyta</taxon>
        <taxon>Magnoliopsida</taxon>
        <taxon>Liliopsida</taxon>
        <taxon>Zingiberales</taxon>
        <taxon>Musaceae</taxon>
        <taxon>Musa</taxon>
    </lineage>
</organism>
<dbReference type="Proteomes" id="UP001055439">
    <property type="component" value="Chromosome 8"/>
</dbReference>
<dbReference type="AlphaFoldDB" id="A0A9E7H7B0"/>
<reference evidence="2" key="1">
    <citation type="submission" date="2022-05" db="EMBL/GenBank/DDBJ databases">
        <title>The Musa troglodytarum L. genome provides insights into the mechanism of non-climacteric behaviour and enrichment of carotenoids.</title>
        <authorList>
            <person name="Wang J."/>
        </authorList>
    </citation>
    <scope>NUCLEOTIDE SEQUENCE</scope>
    <source>
        <tissue evidence="2">Leaf</tissue>
    </source>
</reference>
<name>A0A9E7H7B0_9LILI</name>
<evidence type="ECO:0000313" key="3">
    <source>
        <dbReference type="Proteomes" id="UP001055439"/>
    </source>
</evidence>
<accession>A0A9E7H7B0</accession>
<sequence>MPGGGGAVAGASLRGARGAGGPRASSVAETRPSRPPTSSSPLGVAPTTASTGTLYSSSISRPPPAAIRVEEERHAVKNQVEELLGSKASPSVINNDSGAGSAVLLNITVREGHKRMEYCGFCSITCISDASSFARVRMDPLFEKIKVEAKKVVHLSSAAPLAQDQAMGMDATVAHHSHQFEEQLWSWSPGSEVAAACNPRKRQKVGFKALSGYVMDKWSPWTLRLVQEKTIPAFNFEFLPTVAPSTFLSTSNLYSIHCSNPFEYVFW</sequence>
<evidence type="ECO:0000256" key="1">
    <source>
        <dbReference type="SAM" id="MobiDB-lite"/>
    </source>
</evidence>
<feature type="region of interest" description="Disordered" evidence="1">
    <location>
        <begin position="1"/>
        <end position="64"/>
    </location>
</feature>
<evidence type="ECO:0000313" key="2">
    <source>
        <dbReference type="EMBL" id="URE26113.1"/>
    </source>
</evidence>
<protein>
    <submittedName>
        <fullName evidence="2">Uncharacterized protein</fullName>
    </submittedName>
</protein>
<dbReference type="EMBL" id="CP097510">
    <property type="protein sequence ID" value="URE26113.1"/>
    <property type="molecule type" value="Genomic_DNA"/>
</dbReference>
<proteinExistence type="predicted"/>
<dbReference type="OrthoDB" id="10652672at2759"/>
<gene>
    <name evidence="2" type="ORF">MUK42_07058</name>
</gene>
<keyword evidence="3" id="KW-1185">Reference proteome</keyword>